<reference evidence="1 2" key="1">
    <citation type="submission" date="2018-04" db="EMBL/GenBank/DDBJ databases">
        <title>Genomic Encyclopedia of Archaeal and Bacterial Type Strains, Phase II (KMG-II): from individual species to whole genera.</title>
        <authorList>
            <person name="Goeker M."/>
        </authorList>
    </citation>
    <scope>NUCLEOTIDE SEQUENCE [LARGE SCALE GENOMIC DNA]</scope>
    <source>
        <strain evidence="1 2">DSM 21823</strain>
    </source>
</reference>
<dbReference type="RefSeq" id="WP_108130913.1">
    <property type="nucleotide sequence ID" value="NZ_QBKP01000036.1"/>
</dbReference>
<keyword evidence="2" id="KW-1185">Reference proteome</keyword>
<accession>A0A2T6A7P9</accession>
<comment type="caution">
    <text evidence="1">The sequence shown here is derived from an EMBL/GenBank/DDBJ whole genome shotgun (WGS) entry which is preliminary data.</text>
</comment>
<proteinExistence type="predicted"/>
<gene>
    <name evidence="1" type="ORF">C8N34_13615</name>
</gene>
<protein>
    <submittedName>
        <fullName evidence="1">Uncharacterized protein</fullName>
    </submittedName>
</protein>
<dbReference type="EMBL" id="QBKP01000036">
    <property type="protein sequence ID" value="PTX39816.1"/>
    <property type="molecule type" value="Genomic_DNA"/>
</dbReference>
<organism evidence="1 2">
    <name type="scientific">Gemmobacter caeni</name>
    <dbReference type="NCBI Taxonomy" id="589035"/>
    <lineage>
        <taxon>Bacteria</taxon>
        <taxon>Pseudomonadati</taxon>
        <taxon>Pseudomonadota</taxon>
        <taxon>Alphaproteobacteria</taxon>
        <taxon>Rhodobacterales</taxon>
        <taxon>Paracoccaceae</taxon>
        <taxon>Gemmobacter</taxon>
    </lineage>
</organism>
<sequence>MFSHAFDFAFSVNSERAEASDVAPAVLRAALIRRATALSDDELLEACGRFDTTEVSEEG</sequence>
<dbReference type="AlphaFoldDB" id="A0A2T6A7P9"/>
<evidence type="ECO:0000313" key="2">
    <source>
        <dbReference type="Proteomes" id="UP000244224"/>
    </source>
</evidence>
<dbReference type="Proteomes" id="UP000244224">
    <property type="component" value="Unassembled WGS sequence"/>
</dbReference>
<evidence type="ECO:0000313" key="1">
    <source>
        <dbReference type="EMBL" id="PTX39816.1"/>
    </source>
</evidence>
<name>A0A2T6A7P9_9RHOB</name>